<dbReference type="GO" id="GO:0005634">
    <property type="term" value="C:nucleus"/>
    <property type="evidence" value="ECO:0007669"/>
    <property type="project" value="UniProtKB-SubCell"/>
</dbReference>
<dbReference type="Proteomes" id="UP000743370">
    <property type="component" value="Unassembled WGS sequence"/>
</dbReference>
<dbReference type="PRINTS" id="PR00367">
    <property type="entry name" value="ETHRSPELEMNT"/>
</dbReference>
<dbReference type="InterPro" id="IPR036955">
    <property type="entry name" value="AP2/ERF_dom_sf"/>
</dbReference>
<evidence type="ECO:0000256" key="3">
    <source>
        <dbReference type="ARBA" id="ARBA00023015"/>
    </source>
</evidence>
<evidence type="ECO:0000313" key="8">
    <source>
        <dbReference type="EMBL" id="KAG2395827.1"/>
    </source>
</evidence>
<dbReference type="GO" id="GO:0009873">
    <property type="term" value="P:ethylene-activated signaling pathway"/>
    <property type="evidence" value="ECO:0007669"/>
    <property type="project" value="UniProtKB-KW"/>
</dbReference>
<dbReference type="PANTHER" id="PTHR31677">
    <property type="entry name" value="AP2 DOMAIN CLASS TRANSCRIPTION FACTOR"/>
    <property type="match status" value="1"/>
</dbReference>
<dbReference type="GO" id="GO:0003700">
    <property type="term" value="F:DNA-binding transcription factor activity"/>
    <property type="evidence" value="ECO:0007669"/>
    <property type="project" value="InterPro"/>
</dbReference>
<evidence type="ECO:0000313" key="9">
    <source>
        <dbReference type="Proteomes" id="UP000743370"/>
    </source>
</evidence>
<dbReference type="Pfam" id="PF00847">
    <property type="entry name" value="AP2"/>
    <property type="match status" value="1"/>
</dbReference>
<dbReference type="InterPro" id="IPR016177">
    <property type="entry name" value="DNA-bd_dom_sf"/>
</dbReference>
<dbReference type="Gene3D" id="3.30.730.10">
    <property type="entry name" value="AP2/ERF domain"/>
    <property type="match status" value="1"/>
</dbReference>
<dbReference type="CDD" id="cd00018">
    <property type="entry name" value="AP2"/>
    <property type="match status" value="1"/>
</dbReference>
<feature type="domain" description="AP2/ERF" evidence="7">
    <location>
        <begin position="106"/>
        <end position="163"/>
    </location>
</feature>
<evidence type="ECO:0000256" key="6">
    <source>
        <dbReference type="ARBA" id="ARBA00023242"/>
    </source>
</evidence>
<keyword evidence="4" id="KW-0238">DNA-binding</keyword>
<comment type="subcellular location">
    <subcellularLocation>
        <location evidence="1">Nucleus</location>
    </subcellularLocation>
</comment>
<proteinExistence type="predicted"/>
<dbReference type="PANTHER" id="PTHR31677:SF49">
    <property type="entry name" value="ETHYLENE-RESPONSIVE TRANSCRIPTION FACTOR ERF086"/>
    <property type="match status" value="1"/>
</dbReference>
<dbReference type="EMBL" id="JABFOF010000006">
    <property type="protein sequence ID" value="KAG2395827.1"/>
    <property type="molecule type" value="Genomic_DNA"/>
</dbReference>
<name>A0A8T0K7R5_PHAAN</name>
<dbReference type="SMART" id="SM00380">
    <property type="entry name" value="AP2"/>
    <property type="match status" value="1"/>
</dbReference>
<evidence type="ECO:0000256" key="1">
    <source>
        <dbReference type="ARBA" id="ARBA00004123"/>
    </source>
</evidence>
<protein>
    <submittedName>
        <fullName evidence="8">Ethylene-responsive transcription factor</fullName>
    </submittedName>
</protein>
<accession>A0A8T0K7R5</accession>
<keyword evidence="2" id="KW-0936">Ethylene signaling pathway</keyword>
<comment type="caution">
    <text evidence="8">The sequence shown here is derived from an EMBL/GenBank/DDBJ whole genome shotgun (WGS) entry which is preliminary data.</text>
</comment>
<dbReference type="PROSITE" id="PS51032">
    <property type="entry name" value="AP2_ERF"/>
    <property type="match status" value="1"/>
</dbReference>
<keyword evidence="5" id="KW-0804">Transcription</keyword>
<dbReference type="SUPFAM" id="SSF54171">
    <property type="entry name" value="DNA-binding domain"/>
    <property type="match status" value="1"/>
</dbReference>
<evidence type="ECO:0000256" key="2">
    <source>
        <dbReference type="ARBA" id="ARBA00022745"/>
    </source>
</evidence>
<sequence length="384" mass="42554">MTYAKSPFPSLMMKSLSLKGLALLHPFHSHSLVCSLEVTLFKFSPPPQQTHIFLAIFQAMSTSRTSDVSLKGYQSKPTQMNLSLLQRNASTSGERRGRGKQAEPGRFLGVRRRPWGRYAAEIRNPLTKERHWLGTFDTAEEAALAYDRAALSMKGCQARTNFVYSKDTNIFHNALTPFNSQPLLPPSHNTHNNMQLTNQTTLSHLPTFTSHVENPSSDLYADSETAFGSPQDDNFFFSTQSNSGYLECIVPGNCFKKSNASASGRDLEVGHVNSNSMQIQPHFDTTQEAFNMQATVAPDYADFSCPTDLGKGLWDNHQSWDCSSNELAAMFKNPSRVVEEGCMDALHPFTDSSNYELITQVVSSTTYSPSVPPFGNVGSAYSPF</sequence>
<dbReference type="FunFam" id="3.30.730.10:FF:000001">
    <property type="entry name" value="Ethylene-responsive transcription factor 2"/>
    <property type="match status" value="1"/>
</dbReference>
<organism evidence="8 9">
    <name type="scientific">Phaseolus angularis</name>
    <name type="common">Azuki bean</name>
    <name type="synonym">Vigna angularis</name>
    <dbReference type="NCBI Taxonomy" id="3914"/>
    <lineage>
        <taxon>Eukaryota</taxon>
        <taxon>Viridiplantae</taxon>
        <taxon>Streptophyta</taxon>
        <taxon>Embryophyta</taxon>
        <taxon>Tracheophyta</taxon>
        <taxon>Spermatophyta</taxon>
        <taxon>Magnoliopsida</taxon>
        <taxon>eudicotyledons</taxon>
        <taxon>Gunneridae</taxon>
        <taxon>Pentapetalae</taxon>
        <taxon>rosids</taxon>
        <taxon>fabids</taxon>
        <taxon>Fabales</taxon>
        <taxon>Fabaceae</taxon>
        <taxon>Papilionoideae</taxon>
        <taxon>50 kb inversion clade</taxon>
        <taxon>NPAAA clade</taxon>
        <taxon>indigoferoid/millettioid clade</taxon>
        <taxon>Phaseoleae</taxon>
        <taxon>Vigna</taxon>
    </lineage>
</organism>
<dbReference type="GO" id="GO:0003677">
    <property type="term" value="F:DNA binding"/>
    <property type="evidence" value="ECO:0007669"/>
    <property type="project" value="UniProtKB-KW"/>
</dbReference>
<dbReference type="InterPro" id="IPR001471">
    <property type="entry name" value="AP2/ERF_dom"/>
</dbReference>
<keyword evidence="6" id="KW-0539">Nucleus</keyword>
<reference evidence="8 9" key="1">
    <citation type="submission" date="2020-05" db="EMBL/GenBank/DDBJ databases">
        <title>Vigna angularis (adzuki bean) Var. LongXiaoDou No. 4 denovo assembly.</title>
        <authorList>
            <person name="Xiang H."/>
        </authorList>
    </citation>
    <scope>NUCLEOTIDE SEQUENCE [LARGE SCALE GENOMIC DNA]</scope>
    <source>
        <tissue evidence="8">Leaf</tissue>
    </source>
</reference>
<evidence type="ECO:0000259" key="7">
    <source>
        <dbReference type="PROSITE" id="PS51032"/>
    </source>
</evidence>
<evidence type="ECO:0000256" key="5">
    <source>
        <dbReference type="ARBA" id="ARBA00023163"/>
    </source>
</evidence>
<keyword evidence="3" id="KW-0805">Transcription regulation</keyword>
<dbReference type="AlphaFoldDB" id="A0A8T0K7R5"/>
<evidence type="ECO:0000256" key="4">
    <source>
        <dbReference type="ARBA" id="ARBA00023125"/>
    </source>
</evidence>
<gene>
    <name evidence="8" type="ORF">HKW66_Vig0067970</name>
</gene>